<evidence type="ECO:0000256" key="3">
    <source>
        <dbReference type="ARBA" id="ARBA00022763"/>
    </source>
</evidence>
<sequence>MTTYTPMMQQYLSIKENYQDAFLFFRLGDFYEMFFDDALKASQILEITLTGREGGGEGKIPMCGVPYHSASGYIDTLIEKGYKVAICEQVEDPKTTKGMVKREVVQLISPGTVMDEKGLKEKRKTTTSLPFIYMKTKNLVLPTAIYQLANLSQPF</sequence>
<dbReference type="PATRIC" id="fig|1265822.4.peg.1628"/>
<comment type="caution">
    <text evidence="8">The sequence shown here is derived from an EMBL/GenBank/DDBJ whole genome shotgun (WGS) entry which is preliminary data.</text>
</comment>
<organism evidence="8 9">
    <name type="scientific">Listeria fleischmannii FSL S10-1203</name>
    <dbReference type="NCBI Taxonomy" id="1265822"/>
    <lineage>
        <taxon>Bacteria</taxon>
        <taxon>Bacillati</taxon>
        <taxon>Bacillota</taxon>
        <taxon>Bacilli</taxon>
        <taxon>Bacillales</taxon>
        <taxon>Listeriaceae</taxon>
        <taxon>Listeria</taxon>
    </lineage>
</organism>
<evidence type="ECO:0000313" key="9">
    <source>
        <dbReference type="Proteomes" id="UP000019241"/>
    </source>
</evidence>
<reference evidence="8 9" key="1">
    <citation type="submission" date="2012-12" db="EMBL/GenBank/DDBJ databases">
        <title>Novel taxa of Listeriaceae from agricultural environments in the United States.</title>
        <authorList>
            <person name="den Bakker H.C."/>
            <person name="Allred A."/>
            <person name="Warchocki S."/>
            <person name="Wright E.M."/>
            <person name="Burrell A."/>
            <person name="Nightingale K.K."/>
            <person name="Kephart D."/>
            <person name="Wiedmann M."/>
        </authorList>
    </citation>
    <scope>NUCLEOTIDE SEQUENCE [LARGE SCALE GENOMIC DNA]</scope>
    <source>
        <strain evidence="8 9">FSL S10-1203</strain>
    </source>
</reference>
<evidence type="ECO:0000256" key="6">
    <source>
        <dbReference type="ARBA" id="ARBA00023204"/>
    </source>
</evidence>
<dbReference type="AlphaFoldDB" id="W7DFI9"/>
<dbReference type="FunFam" id="3.40.1170.10:FF:000001">
    <property type="entry name" value="DNA mismatch repair protein MutS"/>
    <property type="match status" value="1"/>
</dbReference>
<comment type="similarity">
    <text evidence="1">Belongs to the DNA mismatch repair MutS family.</text>
</comment>
<dbReference type="InterPro" id="IPR007695">
    <property type="entry name" value="DNA_mismatch_repair_MutS-lik_N"/>
</dbReference>
<evidence type="ECO:0000256" key="5">
    <source>
        <dbReference type="ARBA" id="ARBA00023125"/>
    </source>
</evidence>
<dbReference type="SUPFAM" id="SSF55271">
    <property type="entry name" value="DNA repair protein MutS, domain I"/>
    <property type="match status" value="1"/>
</dbReference>
<dbReference type="Gene3D" id="3.40.1170.10">
    <property type="entry name" value="DNA repair protein MutS, domain I"/>
    <property type="match status" value="1"/>
</dbReference>
<dbReference type="Proteomes" id="UP000019241">
    <property type="component" value="Unassembled WGS sequence"/>
</dbReference>
<dbReference type="Pfam" id="PF01624">
    <property type="entry name" value="MutS_I"/>
    <property type="match status" value="1"/>
</dbReference>
<evidence type="ECO:0000256" key="4">
    <source>
        <dbReference type="ARBA" id="ARBA00022840"/>
    </source>
</evidence>
<dbReference type="GO" id="GO:0005524">
    <property type="term" value="F:ATP binding"/>
    <property type="evidence" value="ECO:0007669"/>
    <property type="project" value="UniProtKB-KW"/>
</dbReference>
<keyword evidence="6" id="KW-0234">DNA repair</keyword>
<keyword evidence="5" id="KW-0238">DNA-binding</keyword>
<feature type="domain" description="DNA mismatch repair protein MutS-like N-terminal" evidence="7">
    <location>
        <begin position="5"/>
        <end position="116"/>
    </location>
</feature>
<evidence type="ECO:0000259" key="7">
    <source>
        <dbReference type="Pfam" id="PF01624"/>
    </source>
</evidence>
<dbReference type="InterPro" id="IPR016151">
    <property type="entry name" value="DNA_mismatch_repair_MutS_N"/>
</dbReference>
<dbReference type="GO" id="GO:0030983">
    <property type="term" value="F:mismatched DNA binding"/>
    <property type="evidence" value="ECO:0007669"/>
    <property type="project" value="InterPro"/>
</dbReference>
<dbReference type="EMBL" id="AODM01000025">
    <property type="protein sequence ID" value="EUJ58533.1"/>
    <property type="molecule type" value="Genomic_DNA"/>
</dbReference>
<gene>
    <name evidence="8" type="ORF">MCOL2_07981</name>
</gene>
<evidence type="ECO:0000256" key="2">
    <source>
        <dbReference type="ARBA" id="ARBA00022741"/>
    </source>
</evidence>
<keyword evidence="4" id="KW-0067">ATP-binding</keyword>
<keyword evidence="3" id="KW-0227">DNA damage</keyword>
<protein>
    <submittedName>
        <fullName evidence="8">DNA mismatch repair protein MutS</fullName>
    </submittedName>
</protein>
<evidence type="ECO:0000313" key="8">
    <source>
        <dbReference type="EMBL" id="EUJ58533.1"/>
    </source>
</evidence>
<accession>W7DFI9</accession>
<evidence type="ECO:0000256" key="1">
    <source>
        <dbReference type="ARBA" id="ARBA00006271"/>
    </source>
</evidence>
<proteinExistence type="inferred from homology"/>
<dbReference type="GO" id="GO:0006298">
    <property type="term" value="P:mismatch repair"/>
    <property type="evidence" value="ECO:0007669"/>
    <property type="project" value="InterPro"/>
</dbReference>
<name>W7DFI9_9LIST</name>
<keyword evidence="2" id="KW-0547">Nucleotide-binding</keyword>